<dbReference type="InterPro" id="IPR000847">
    <property type="entry name" value="LysR_HTH_N"/>
</dbReference>
<evidence type="ECO:0000256" key="1">
    <source>
        <dbReference type="ARBA" id="ARBA00009437"/>
    </source>
</evidence>
<keyword evidence="3" id="KW-0238">DNA-binding</keyword>
<dbReference type="Gene3D" id="3.40.190.10">
    <property type="entry name" value="Periplasmic binding protein-like II"/>
    <property type="match status" value="2"/>
</dbReference>
<dbReference type="PROSITE" id="PS50931">
    <property type="entry name" value="HTH_LYSR"/>
    <property type="match status" value="1"/>
</dbReference>
<dbReference type="InterPro" id="IPR005119">
    <property type="entry name" value="LysR_subst-bd"/>
</dbReference>
<gene>
    <name evidence="6" type="ordered locus">AMED_5867</name>
</gene>
<sequence>MYGLERMRALHAVATHGSVAAAAESLHVTPSGVSQQLAKLEREAGQPLLEPRGRGVRLTKAGQVLAGHAERILAQVAAAKADLELLREDVIGPLRIGAIPTTVHALLPPALAILAERHPRLAVTLHEGEAEQTLPRVLAGDLDVGVLESWNDRPTVLPPSTTRIALFSDVADLALPAGHRLAHRKAVDLSEVDDLPWIGWNAGSGCYEWLVQVLRKQRLEPRISCTVGGYPTQLALVAGNVGAALVPRLARDRLPDGVRILATRPALTRTIYAVCRAGEEDRGAVRACLDALRAASARFETAGRTTGRITG</sequence>
<dbReference type="PANTHER" id="PTHR30346">
    <property type="entry name" value="TRANSCRIPTIONAL DUAL REGULATOR HCAR-RELATED"/>
    <property type="match status" value="1"/>
</dbReference>
<organism evidence="6 7">
    <name type="scientific">Amycolatopsis mediterranei (strain U-32)</name>
    <dbReference type="NCBI Taxonomy" id="749927"/>
    <lineage>
        <taxon>Bacteria</taxon>
        <taxon>Bacillati</taxon>
        <taxon>Actinomycetota</taxon>
        <taxon>Actinomycetes</taxon>
        <taxon>Pseudonocardiales</taxon>
        <taxon>Pseudonocardiaceae</taxon>
        <taxon>Amycolatopsis</taxon>
    </lineage>
</organism>
<keyword evidence="2" id="KW-0805">Transcription regulation</keyword>
<dbReference type="GO" id="GO:0003700">
    <property type="term" value="F:DNA-binding transcription factor activity"/>
    <property type="evidence" value="ECO:0007669"/>
    <property type="project" value="InterPro"/>
</dbReference>
<dbReference type="eggNOG" id="COG0583">
    <property type="taxonomic scope" value="Bacteria"/>
</dbReference>
<dbReference type="GeneID" id="92873534"/>
<name>A0A0H3DBG4_AMYMU</name>
<dbReference type="RefSeq" id="WP_013227665.1">
    <property type="nucleotide sequence ID" value="NC_014318.1"/>
</dbReference>
<dbReference type="GO" id="GO:0003677">
    <property type="term" value="F:DNA binding"/>
    <property type="evidence" value="ECO:0007669"/>
    <property type="project" value="UniProtKB-KW"/>
</dbReference>
<proteinExistence type="inferred from homology"/>
<dbReference type="GO" id="GO:0032993">
    <property type="term" value="C:protein-DNA complex"/>
    <property type="evidence" value="ECO:0007669"/>
    <property type="project" value="TreeGrafter"/>
</dbReference>
<protein>
    <submittedName>
        <fullName evidence="6">LysR family transcriptional regulator</fullName>
    </submittedName>
</protein>
<reference evidence="6 7" key="1">
    <citation type="journal article" date="2010" name="Cell Res.">
        <title>Complete genome sequence of the rifamycin SV-producing Amycolatopsis mediterranei U32 revealed its genetic characteristics in phylogeny and metabolism.</title>
        <authorList>
            <person name="Zhao W."/>
            <person name="Zhong Y."/>
            <person name="Yuan H."/>
            <person name="Wang J."/>
            <person name="Zheng H."/>
            <person name="Wang Y."/>
            <person name="Cen X."/>
            <person name="Xu F."/>
            <person name="Bai J."/>
            <person name="Han X."/>
            <person name="Lu G."/>
            <person name="Zhu Y."/>
            <person name="Shao Z."/>
            <person name="Yan H."/>
            <person name="Li C."/>
            <person name="Peng N."/>
            <person name="Zhang Z."/>
            <person name="Zhang Y."/>
            <person name="Lin W."/>
            <person name="Fan Y."/>
            <person name="Qin Z."/>
            <person name="Hu Y."/>
            <person name="Zhu B."/>
            <person name="Wang S."/>
            <person name="Ding X."/>
            <person name="Zhao G.P."/>
        </authorList>
    </citation>
    <scope>NUCLEOTIDE SEQUENCE [LARGE SCALE GENOMIC DNA]</scope>
    <source>
        <strain evidence="7">U-32</strain>
    </source>
</reference>
<dbReference type="Gene3D" id="1.10.10.10">
    <property type="entry name" value="Winged helix-like DNA-binding domain superfamily/Winged helix DNA-binding domain"/>
    <property type="match status" value="1"/>
</dbReference>
<keyword evidence="4" id="KW-0804">Transcription</keyword>
<dbReference type="SUPFAM" id="SSF53850">
    <property type="entry name" value="Periplasmic binding protein-like II"/>
    <property type="match status" value="1"/>
</dbReference>
<dbReference type="SUPFAM" id="SSF46785">
    <property type="entry name" value="Winged helix' DNA-binding domain"/>
    <property type="match status" value="1"/>
</dbReference>
<evidence type="ECO:0000256" key="4">
    <source>
        <dbReference type="ARBA" id="ARBA00023163"/>
    </source>
</evidence>
<dbReference type="Proteomes" id="UP000000328">
    <property type="component" value="Chromosome"/>
</dbReference>
<dbReference type="HOGENOM" id="CLU_039613_6_0_11"/>
<accession>A0A0H3DBG4</accession>
<dbReference type="FunFam" id="1.10.10.10:FF:000001">
    <property type="entry name" value="LysR family transcriptional regulator"/>
    <property type="match status" value="1"/>
</dbReference>
<dbReference type="Pfam" id="PF03466">
    <property type="entry name" value="LysR_substrate"/>
    <property type="match status" value="1"/>
</dbReference>
<comment type="similarity">
    <text evidence="1">Belongs to the LysR transcriptional regulatory family.</text>
</comment>
<evidence type="ECO:0000256" key="2">
    <source>
        <dbReference type="ARBA" id="ARBA00023015"/>
    </source>
</evidence>
<dbReference type="Pfam" id="PF00126">
    <property type="entry name" value="HTH_1"/>
    <property type="match status" value="1"/>
</dbReference>
<dbReference type="AlphaFoldDB" id="A0A0H3DBG4"/>
<evidence type="ECO:0000259" key="5">
    <source>
        <dbReference type="PROSITE" id="PS50931"/>
    </source>
</evidence>
<dbReference type="OrthoDB" id="4131546at2"/>
<feature type="domain" description="HTH lysR-type" evidence="5">
    <location>
        <begin position="1"/>
        <end position="59"/>
    </location>
</feature>
<dbReference type="PATRIC" id="fig|749927.5.peg.6104"/>
<evidence type="ECO:0000256" key="3">
    <source>
        <dbReference type="ARBA" id="ARBA00023125"/>
    </source>
</evidence>
<dbReference type="KEGG" id="amd:AMED_5867"/>
<dbReference type="PANTHER" id="PTHR30346:SF29">
    <property type="entry name" value="LYSR SUBSTRATE-BINDING"/>
    <property type="match status" value="1"/>
</dbReference>
<dbReference type="InterPro" id="IPR036388">
    <property type="entry name" value="WH-like_DNA-bd_sf"/>
</dbReference>
<dbReference type="InterPro" id="IPR036390">
    <property type="entry name" value="WH_DNA-bd_sf"/>
</dbReference>
<evidence type="ECO:0000313" key="7">
    <source>
        <dbReference type="Proteomes" id="UP000000328"/>
    </source>
</evidence>
<evidence type="ECO:0000313" key="6">
    <source>
        <dbReference type="EMBL" id="ADJ47612.1"/>
    </source>
</evidence>
<dbReference type="EMBL" id="CP002000">
    <property type="protein sequence ID" value="ADJ47612.1"/>
    <property type="molecule type" value="Genomic_DNA"/>
</dbReference>
<dbReference type="CDD" id="cd08423">
    <property type="entry name" value="PBP2_LTTR_like_6"/>
    <property type="match status" value="1"/>
</dbReference>